<evidence type="ECO:0000313" key="2">
    <source>
        <dbReference type="EMBL" id="WWT53806.1"/>
    </source>
</evidence>
<keyword evidence="3" id="KW-1185">Reference proteome</keyword>
<dbReference type="EMBL" id="CP146369">
    <property type="protein sequence ID" value="WWT53806.1"/>
    <property type="molecule type" value="Genomic_DNA"/>
</dbReference>
<dbReference type="RefSeq" id="WP_338575707.1">
    <property type="nucleotide sequence ID" value="NZ_CP146369.1"/>
</dbReference>
<gene>
    <name evidence="2" type="ORF">V8J38_11130</name>
</gene>
<evidence type="ECO:0000313" key="3">
    <source>
        <dbReference type="Proteomes" id="UP001363460"/>
    </source>
</evidence>
<reference evidence="2 3" key="1">
    <citation type="submission" date="2024-02" db="EMBL/GenBank/DDBJ databases">
        <title>Distribution and functional of Brevundimonas-related endobacteria within Verticillium dahliae.</title>
        <authorList>
            <person name="Zeng H."/>
        </authorList>
    </citation>
    <scope>NUCLEOTIDE SEQUENCE [LARGE SCALE GENOMIC DNA]</scope>
    <source>
        <strain evidence="2 3">TRM 44200</strain>
    </source>
</reference>
<proteinExistence type="predicted"/>
<feature type="compositionally biased region" description="Basic and acidic residues" evidence="1">
    <location>
        <begin position="536"/>
        <end position="547"/>
    </location>
</feature>
<accession>A0ABZ2I844</accession>
<sequence>MATGANLQPGRGIQVSNITPQVSLRTGEAEAWDQAERTFDRLYDAAKPNLLRRAQERGMVEGVEIAEGTREYRAPRFAFGDVAQARQRAIETAYEARVRQDVDARLGELRREFRYDPQGYEAKAQEVVSGFIQGAPPEFAVAVESYAQTKSRDGLSWVADQRAARDEQETVQALGVRIATLDERVIALASQPGGTEKPEYLEALAERAALQDQRATNPAFLYSDEQRAVDDDKLDNAVLGASVSRSAIEAYADGGKGQVGYAAATRFLNEEVLNGEAFQDLQPEARQRIYRDAMGQLRDYAAVDREERRAEEQAEREARAARRETVGDYRLRILLGEVTEADILADDSLTDTDKAGLVNSARAQVRRQQADARTTTALENANAREIYGGFRDQAQAGTLTQSELADALNSGLITQGQATTLRTLNDRILKPVVEDVLAPVRDAAKAPGRSIRGNAAAMVVAEEAAAQFVRANPDLTLEQRLAGGRAIAERVFGGAAQGRPQTQQNVNTERTAQLSALSAERTRRQQQGRPMSTAEYNRRRTEILHGN</sequence>
<evidence type="ECO:0000256" key="1">
    <source>
        <dbReference type="SAM" id="MobiDB-lite"/>
    </source>
</evidence>
<organism evidence="2 3">
    <name type="scientific">Brevundimonas olei</name>
    <dbReference type="NCBI Taxonomy" id="657642"/>
    <lineage>
        <taxon>Bacteria</taxon>
        <taxon>Pseudomonadati</taxon>
        <taxon>Pseudomonadota</taxon>
        <taxon>Alphaproteobacteria</taxon>
        <taxon>Caulobacterales</taxon>
        <taxon>Caulobacteraceae</taxon>
        <taxon>Brevundimonas</taxon>
    </lineage>
</organism>
<feature type="region of interest" description="Disordered" evidence="1">
    <location>
        <begin position="516"/>
        <end position="547"/>
    </location>
</feature>
<name>A0ABZ2I844_9CAUL</name>
<dbReference type="Proteomes" id="UP001363460">
    <property type="component" value="Chromosome"/>
</dbReference>
<protein>
    <submittedName>
        <fullName evidence="2">Uncharacterized protein</fullName>
    </submittedName>
</protein>